<reference evidence="1" key="1">
    <citation type="submission" date="2018-02" db="EMBL/GenBank/DDBJ databases">
        <title>Rhizophora mucronata_Transcriptome.</title>
        <authorList>
            <person name="Meera S.P."/>
            <person name="Sreeshan A."/>
            <person name="Augustine A."/>
        </authorList>
    </citation>
    <scope>NUCLEOTIDE SEQUENCE</scope>
    <source>
        <tissue evidence="1">Leaf</tissue>
    </source>
</reference>
<accession>A0A2P2PQF8</accession>
<evidence type="ECO:0000313" key="1">
    <source>
        <dbReference type="EMBL" id="MBX56829.1"/>
    </source>
</evidence>
<name>A0A2P2PQF8_RHIMU</name>
<dbReference type="EMBL" id="GGEC01076345">
    <property type="protein sequence ID" value="MBX56829.1"/>
    <property type="molecule type" value="Transcribed_RNA"/>
</dbReference>
<sequence length="13" mass="1462">MMCGLSEYGGWVE</sequence>
<protein>
    <submittedName>
        <fullName evidence="1">Uncharacterized protein</fullName>
    </submittedName>
</protein>
<organism evidence="1">
    <name type="scientific">Rhizophora mucronata</name>
    <name type="common">Asiatic mangrove</name>
    <dbReference type="NCBI Taxonomy" id="61149"/>
    <lineage>
        <taxon>Eukaryota</taxon>
        <taxon>Viridiplantae</taxon>
        <taxon>Streptophyta</taxon>
        <taxon>Embryophyta</taxon>
        <taxon>Tracheophyta</taxon>
        <taxon>Spermatophyta</taxon>
        <taxon>Magnoliopsida</taxon>
        <taxon>eudicotyledons</taxon>
        <taxon>Gunneridae</taxon>
        <taxon>Pentapetalae</taxon>
        <taxon>rosids</taxon>
        <taxon>fabids</taxon>
        <taxon>Malpighiales</taxon>
        <taxon>Rhizophoraceae</taxon>
        <taxon>Rhizophora</taxon>
    </lineage>
</organism>
<proteinExistence type="predicted"/>